<dbReference type="EMBL" id="CP113865">
    <property type="protein sequence ID" value="WAM33932.1"/>
    <property type="molecule type" value="Genomic_DNA"/>
</dbReference>
<evidence type="ECO:0000256" key="2">
    <source>
        <dbReference type="SAM" id="Phobius"/>
    </source>
</evidence>
<reference evidence="3" key="1">
    <citation type="submission" date="2022-12" db="EMBL/GenBank/DDBJ databases">
        <authorList>
            <person name="Bing R.G."/>
            <person name="Willard D.J."/>
            <person name="Manesh M.J.H."/>
            <person name="Laemthong T."/>
            <person name="Crosby J.R."/>
            <person name="Kelly R.M."/>
        </authorList>
    </citation>
    <scope>NUCLEOTIDE SEQUENCE</scope>
    <source>
        <strain evidence="3">DSM 8990</strain>
    </source>
</reference>
<dbReference type="Proteomes" id="UP001164909">
    <property type="component" value="Chromosome"/>
</dbReference>
<accession>A0ABY7BPV1</accession>
<keyword evidence="2" id="KW-0812">Transmembrane</keyword>
<organism evidence="3 4">
    <name type="scientific">Caldicellulosiruptor morganii</name>
    <dbReference type="NCBI Taxonomy" id="1387555"/>
    <lineage>
        <taxon>Bacteria</taxon>
        <taxon>Bacillati</taxon>
        <taxon>Bacillota</taxon>
        <taxon>Bacillota incertae sedis</taxon>
        <taxon>Caldicellulosiruptorales</taxon>
        <taxon>Caldicellulosiruptoraceae</taxon>
        <taxon>Caldicellulosiruptor</taxon>
    </lineage>
</organism>
<keyword evidence="1" id="KW-0175">Coiled coil</keyword>
<gene>
    <name evidence="3" type="ORF">OTK00_000073</name>
</gene>
<proteinExistence type="predicted"/>
<name>A0ABY7BPV1_9FIRM</name>
<protein>
    <recommendedName>
        <fullName evidence="5">Septation ring formation regulator EzrA</fullName>
    </recommendedName>
</protein>
<keyword evidence="2" id="KW-1133">Transmembrane helix</keyword>
<keyword evidence="4" id="KW-1185">Reference proteome</keyword>
<evidence type="ECO:0000256" key="1">
    <source>
        <dbReference type="SAM" id="Coils"/>
    </source>
</evidence>
<sequence length="449" mass="53367">MWGGFYFEFSKGFAEAISAYLFRAFLILVLAVFVVAITIFVVRRMKNKKAEKLNIEKNLHLVDEYFKNISDRILQAEEKLPYLKLTDNYKEVEERFNNVTLNFSYLRDYYQGIKSSYTDSEFETFMNIYSILKSDLEFIEKVLRESEEILKKEIEKKERIDRVLESVKNKKELKDRIKKVYENVYSDAVLEEKLEGIKRLDEKIEYYKSLDSKKEEYIANLINIVNKEFEEKYPLILSKDAFEAEALKREYDELLARLKIANGADRIVLIEDFLENLSKKFAALYTAKDDRSAVDDILETFSALKSKYDSIGMRFYRIDLKIGEIEELIQRKEKKEVIEKELEILKMLITNFEKDVYECKRMYDSLANFVQNIAKSSHFASEFVVLNSYMDELGRLLYECEFEKFKKLYLEAEQKAKSIVFKKFPWRKGDFLTGSFKDFFDNLFNLLGK</sequence>
<feature type="coiled-coil region" evidence="1">
    <location>
        <begin position="136"/>
        <end position="170"/>
    </location>
</feature>
<evidence type="ECO:0000313" key="3">
    <source>
        <dbReference type="EMBL" id="WAM33932.1"/>
    </source>
</evidence>
<keyword evidence="2" id="KW-0472">Membrane</keyword>
<evidence type="ECO:0000313" key="4">
    <source>
        <dbReference type="Proteomes" id="UP001164909"/>
    </source>
</evidence>
<dbReference type="RefSeq" id="WP_052670782.1">
    <property type="nucleotide sequence ID" value="NZ_CP113865.1"/>
</dbReference>
<evidence type="ECO:0008006" key="5">
    <source>
        <dbReference type="Google" id="ProtNLM"/>
    </source>
</evidence>
<feature type="transmembrane region" description="Helical" evidence="2">
    <location>
        <begin position="20"/>
        <end position="42"/>
    </location>
</feature>
<feature type="coiled-coil region" evidence="1">
    <location>
        <begin position="325"/>
        <end position="355"/>
    </location>
</feature>